<reference evidence="6 7" key="1">
    <citation type="submission" date="2016-10" db="EMBL/GenBank/DDBJ databases">
        <authorList>
            <person name="de Groot N.N."/>
        </authorList>
    </citation>
    <scope>NUCLEOTIDE SEQUENCE [LARGE SCALE GENOMIC DNA]</scope>
    <source>
        <strain evidence="6 7">DSM 46701</strain>
    </source>
</reference>
<dbReference type="EMBL" id="FOCQ01000011">
    <property type="protein sequence ID" value="SEN42732.1"/>
    <property type="molecule type" value="Genomic_DNA"/>
</dbReference>
<evidence type="ECO:0000256" key="1">
    <source>
        <dbReference type="ARBA" id="ARBA00006432"/>
    </source>
</evidence>
<feature type="domain" description="AMP-binding enzyme C-terminal" evidence="5">
    <location>
        <begin position="438"/>
        <end position="513"/>
    </location>
</feature>
<comment type="similarity">
    <text evidence="1">Belongs to the ATP-dependent AMP-binding enzyme family.</text>
</comment>
<protein>
    <submittedName>
        <fullName evidence="6">Long-chain acyl-CoA synthetase</fullName>
    </submittedName>
</protein>
<dbReference type="InterPro" id="IPR000873">
    <property type="entry name" value="AMP-dep_synth/lig_dom"/>
</dbReference>
<dbReference type="FunFam" id="3.30.300.30:FF:000008">
    <property type="entry name" value="2,3-dihydroxybenzoate-AMP ligase"/>
    <property type="match status" value="1"/>
</dbReference>
<dbReference type="PANTHER" id="PTHR43767">
    <property type="entry name" value="LONG-CHAIN-FATTY-ACID--COA LIGASE"/>
    <property type="match status" value="1"/>
</dbReference>
<evidence type="ECO:0000259" key="5">
    <source>
        <dbReference type="Pfam" id="PF13193"/>
    </source>
</evidence>
<dbReference type="InterPro" id="IPR025110">
    <property type="entry name" value="AMP-bd_C"/>
</dbReference>
<dbReference type="Proteomes" id="UP000199695">
    <property type="component" value="Unassembled WGS sequence"/>
</dbReference>
<dbReference type="OrthoDB" id="9757771at2"/>
<dbReference type="Pfam" id="PF00501">
    <property type="entry name" value="AMP-binding"/>
    <property type="match status" value="1"/>
</dbReference>
<proteinExistence type="inferred from homology"/>
<dbReference type="CDD" id="cd05936">
    <property type="entry name" value="FC-FACS_FadD_like"/>
    <property type="match status" value="1"/>
</dbReference>
<dbReference type="InterPro" id="IPR042099">
    <property type="entry name" value="ANL_N_sf"/>
</dbReference>
<evidence type="ECO:0000313" key="7">
    <source>
        <dbReference type="Proteomes" id="UP000199695"/>
    </source>
</evidence>
<dbReference type="PROSITE" id="PS00455">
    <property type="entry name" value="AMP_BINDING"/>
    <property type="match status" value="1"/>
</dbReference>
<name>A0A1H8GFG2_9BACL</name>
<dbReference type="RefSeq" id="WP_089969884.1">
    <property type="nucleotide sequence ID" value="NZ_FOCQ01000011.1"/>
</dbReference>
<evidence type="ECO:0000256" key="2">
    <source>
        <dbReference type="ARBA" id="ARBA00022598"/>
    </source>
</evidence>
<dbReference type="InterPro" id="IPR045851">
    <property type="entry name" value="AMP-bd_C_sf"/>
</dbReference>
<dbReference type="Gene3D" id="3.30.300.30">
    <property type="match status" value="1"/>
</dbReference>
<dbReference type="STRING" id="1173111.SAMN05444955_11137"/>
<evidence type="ECO:0000313" key="6">
    <source>
        <dbReference type="EMBL" id="SEN42732.1"/>
    </source>
</evidence>
<keyword evidence="7" id="KW-1185">Reference proteome</keyword>
<dbReference type="Pfam" id="PF13193">
    <property type="entry name" value="AMP-binding_C"/>
    <property type="match status" value="1"/>
</dbReference>
<dbReference type="PANTHER" id="PTHR43767:SF1">
    <property type="entry name" value="NONRIBOSOMAL PEPTIDE SYNTHASE PES1 (EUROFUNG)-RELATED"/>
    <property type="match status" value="1"/>
</dbReference>
<evidence type="ECO:0000259" key="4">
    <source>
        <dbReference type="Pfam" id="PF00501"/>
    </source>
</evidence>
<evidence type="ECO:0000256" key="3">
    <source>
        <dbReference type="SAM" id="MobiDB-lite"/>
    </source>
</evidence>
<accession>A0A1H8GFG2</accession>
<dbReference type="FunFam" id="3.40.50.12780:FF:000003">
    <property type="entry name" value="Long-chain-fatty-acid--CoA ligase FadD"/>
    <property type="match status" value="1"/>
</dbReference>
<dbReference type="InterPro" id="IPR050237">
    <property type="entry name" value="ATP-dep_AMP-bd_enzyme"/>
</dbReference>
<gene>
    <name evidence="6" type="ORF">SAMN05444955_11137</name>
</gene>
<sequence>MYRRWHRSYPEGVPYEVEIPSISLYQLLEQSTRDFPANKAVVDGDRELTYEQLKDACDRLAAALYRRGFRKGDRMALMLPNSMEYIISYYAVHRLGGVVVQVNPMYQPSELKFLLQDSEATWLIGCRAQTSKLDQAGLADQLTVVYADDASGQPGDLFKWITEENNELPPLDINAQEDLAVLQYTGGTTGTPKGVMLTHFNLVSVVYQTFVFSGGLRKPGERILGMLPLFHVYGMSRMNTAIFNGQTYICMARFEVNHLLDLIRQHRPTIFPAVPTVYIALLNHPGLQPGDLDSIQNCGSGSAPLPVEVIREFERKTGLPIMEGYGLSETSPTTHVNPVGRRKVGSIGLPIPNTDCKIVDVETGMRELPPGEPGELVIKGPQVMKGYWKKPEETALVLKDGWFYTGDIAKMDDEGYFYIVGRKKEMIIAGGYNIYPIEIEEILYQHPAVGEACVYGVPDPYRGETVKAVIVPKKNTSLTEEEIADWCKERLAKYKVPRWIEFRSELPKSTVGKILRRKLLEEEQEKQRLSGEDRQEESGSPESGER</sequence>
<dbReference type="AlphaFoldDB" id="A0A1H8GFG2"/>
<dbReference type="SUPFAM" id="SSF56801">
    <property type="entry name" value="Acetyl-CoA synthetase-like"/>
    <property type="match status" value="1"/>
</dbReference>
<feature type="domain" description="AMP-dependent synthetase/ligase" evidence="4">
    <location>
        <begin position="29"/>
        <end position="388"/>
    </location>
</feature>
<dbReference type="InterPro" id="IPR020845">
    <property type="entry name" value="AMP-binding_CS"/>
</dbReference>
<dbReference type="GO" id="GO:0016878">
    <property type="term" value="F:acid-thiol ligase activity"/>
    <property type="evidence" value="ECO:0007669"/>
    <property type="project" value="UniProtKB-ARBA"/>
</dbReference>
<dbReference type="Gene3D" id="3.40.50.12780">
    <property type="entry name" value="N-terminal domain of ligase-like"/>
    <property type="match status" value="1"/>
</dbReference>
<feature type="region of interest" description="Disordered" evidence="3">
    <location>
        <begin position="524"/>
        <end position="546"/>
    </location>
</feature>
<organism evidence="6 7">
    <name type="scientific">Lihuaxuella thermophila</name>
    <dbReference type="NCBI Taxonomy" id="1173111"/>
    <lineage>
        <taxon>Bacteria</taxon>
        <taxon>Bacillati</taxon>
        <taxon>Bacillota</taxon>
        <taxon>Bacilli</taxon>
        <taxon>Bacillales</taxon>
        <taxon>Thermoactinomycetaceae</taxon>
        <taxon>Lihuaxuella</taxon>
    </lineage>
</organism>
<keyword evidence="2" id="KW-0436">Ligase</keyword>